<proteinExistence type="predicted"/>
<dbReference type="EMBL" id="METP01000056">
    <property type="protein sequence ID" value="OGC03615.1"/>
    <property type="molecule type" value="Genomic_DNA"/>
</dbReference>
<protein>
    <submittedName>
        <fullName evidence="1">Uncharacterized protein</fullName>
    </submittedName>
</protein>
<accession>A0A1F4R5R5</accession>
<dbReference type="AlphaFoldDB" id="A0A1F4R5R5"/>
<dbReference type="Proteomes" id="UP000176938">
    <property type="component" value="Unassembled WGS sequence"/>
</dbReference>
<comment type="caution">
    <text evidence="1">The sequence shown here is derived from an EMBL/GenBank/DDBJ whole genome shotgun (WGS) entry which is preliminary data.</text>
</comment>
<evidence type="ECO:0000313" key="1">
    <source>
        <dbReference type="EMBL" id="OGC03615.1"/>
    </source>
</evidence>
<sequence length="912" mass="101709">MGIERVSNLLARIGLAKKRPHANPAKLATNIHGLYFANPQPFLAALVRNGIILTGSKNSVNSLTDIRPDIISGAIDQARIDSLYPELVSNYSGSQTNSALTHMSLGVYDFEFFSLPVYAKGAAKLAFILGSTAAAVTFPALLAISFGAAALYGTVSHLAHRRMGVVTKDEISQNILPYIWDILVKVGTIDQHGNISHDFRGTEEALIKHLSENLIKKQIFDDLQKVQDASRAATLADFKETAKALWETLINSHQIKKNDDKKDFKGRLLPGLFPETLDSFVIGTMLPNEARVHLFNILQQARVRNHPYLKLAFDLGAKALPFTLLPAVVSIGLTTYSAVRDYFYPSFSPDNLAVVSCLDDHIMVAVDGRETDLISLTGEDATAHCEEGAQNLNDAIANGNLYRGDLEIDGPLIRLDHSWLPFSGITLLDLSREPLSAPERADAIAMYFRNLHASGIMPTGDELARVRITALERQLPVRLFRDPRLQGKLELASLYQAVERYTEAETTAREIVNFDLSVYPARPMFSDEAIFSLVDFMRSRTMRTWNPEYLTEAMRLLIAERDRLHSLEDGYLARYNSELLKTCALAGQSFPLLSWAYAQACTPGDIATYLQNATFTYNRTTPAFSDNFIAVRAMIETAKYHITQNNLTEARRQYRTTLAFLDLIDSCSVVTQGDVEQNWQIYSPYMADVDLAIGNSLDHTAGLQSFARRCEVSRALRGEHPPFSSNQFDSDAFLMFRAQVNQGLATIEQELADSLRGEQREGGLLGARNHIELAYNSVLRLQSVDVARFYAAMFEERQVYYEVLMDYANILFDLYCLGQERYQGSLGQIEQLATEVYELRAEEPLDISYLRALFLLAEIDLANNRNGAAADKLDTIISNINAQADGLTAGQTLPPHYEHLLADSLIRQSVIR</sequence>
<name>A0A1F4R5R5_UNCSA</name>
<gene>
    <name evidence="1" type="ORF">A3H38_01270</name>
</gene>
<evidence type="ECO:0000313" key="2">
    <source>
        <dbReference type="Proteomes" id="UP000176938"/>
    </source>
</evidence>
<reference evidence="1 2" key="1">
    <citation type="journal article" date="2016" name="Nat. Commun.">
        <title>Thousands of microbial genomes shed light on interconnected biogeochemical processes in an aquifer system.</title>
        <authorList>
            <person name="Anantharaman K."/>
            <person name="Brown C.T."/>
            <person name="Hug L.A."/>
            <person name="Sharon I."/>
            <person name="Castelle C.J."/>
            <person name="Probst A.J."/>
            <person name="Thomas B.C."/>
            <person name="Singh A."/>
            <person name="Wilkins M.J."/>
            <person name="Karaoz U."/>
            <person name="Brodie E.L."/>
            <person name="Williams K.H."/>
            <person name="Hubbard S.S."/>
            <person name="Banfield J.F."/>
        </authorList>
    </citation>
    <scope>NUCLEOTIDE SEQUENCE [LARGE SCALE GENOMIC DNA]</scope>
</reference>
<organism evidence="1 2">
    <name type="scientific">candidate division WOR-1 bacterium RIFCSPLOWO2_02_FULL_46_20</name>
    <dbReference type="NCBI Taxonomy" id="1802567"/>
    <lineage>
        <taxon>Bacteria</taxon>
        <taxon>Bacillati</taxon>
        <taxon>Saganbacteria</taxon>
    </lineage>
</organism>